<dbReference type="PANTHER" id="PTHR46219">
    <property type="entry name" value="PROTEIN CBG11138"/>
    <property type="match status" value="1"/>
</dbReference>
<dbReference type="Pfam" id="PF01549">
    <property type="entry name" value="ShK"/>
    <property type="match status" value="3"/>
</dbReference>
<reference evidence="3" key="1">
    <citation type="journal article" date="2008" name="Nat. Genet.">
        <title>The Pristionchus pacificus genome provides a unique perspective on nematode lifestyle and parasitism.</title>
        <authorList>
            <person name="Dieterich C."/>
            <person name="Clifton S.W."/>
            <person name="Schuster L.N."/>
            <person name="Chinwalla A."/>
            <person name="Delehaunty K."/>
            <person name="Dinkelacker I."/>
            <person name="Fulton L."/>
            <person name="Fulton R."/>
            <person name="Godfrey J."/>
            <person name="Minx P."/>
            <person name="Mitreva M."/>
            <person name="Roeseler W."/>
            <person name="Tian H."/>
            <person name="Witte H."/>
            <person name="Yang S.P."/>
            <person name="Wilson R.K."/>
            <person name="Sommer R.J."/>
        </authorList>
    </citation>
    <scope>NUCLEOTIDE SEQUENCE [LARGE SCALE GENOMIC DNA]</scope>
    <source>
        <strain evidence="3">PS312</strain>
    </source>
</reference>
<feature type="disulfide bond" evidence="1">
    <location>
        <begin position="65"/>
        <end position="99"/>
    </location>
</feature>
<organism evidence="2 3">
    <name type="scientific">Pristionchus pacificus</name>
    <name type="common">Parasitic nematode worm</name>
    <dbReference type="NCBI Taxonomy" id="54126"/>
    <lineage>
        <taxon>Eukaryota</taxon>
        <taxon>Metazoa</taxon>
        <taxon>Ecdysozoa</taxon>
        <taxon>Nematoda</taxon>
        <taxon>Chromadorea</taxon>
        <taxon>Rhabditida</taxon>
        <taxon>Rhabditina</taxon>
        <taxon>Diplogasteromorpha</taxon>
        <taxon>Diplogasteroidea</taxon>
        <taxon>Neodiplogasteridae</taxon>
        <taxon>Pristionchus</taxon>
    </lineage>
</organism>
<keyword evidence="1" id="KW-1015">Disulfide bond</keyword>
<proteinExistence type="predicted"/>
<protein>
    <submittedName>
        <fullName evidence="2">ShK domain-containing protein</fullName>
    </submittedName>
</protein>
<evidence type="ECO:0000313" key="2">
    <source>
        <dbReference type="EnsemblMetazoa" id="PPA39040.1"/>
    </source>
</evidence>
<dbReference type="AlphaFoldDB" id="A0A2A6CA47"/>
<gene>
    <name evidence="2" type="primary">WBGene00277409</name>
</gene>
<comment type="caution">
    <text evidence="1">Lacks conserved residue(s) required for the propagation of feature annotation.</text>
</comment>
<dbReference type="SMART" id="SM00254">
    <property type="entry name" value="ShKT"/>
    <property type="match status" value="3"/>
</dbReference>
<dbReference type="EnsemblMetazoa" id="PPA39040.1">
    <property type="protein sequence ID" value="PPA39040.1"/>
    <property type="gene ID" value="WBGene00277409"/>
</dbReference>
<reference evidence="2" key="2">
    <citation type="submission" date="2022-06" db="UniProtKB">
        <authorList>
            <consortium name="EnsemblMetazoa"/>
        </authorList>
    </citation>
    <scope>IDENTIFICATION</scope>
    <source>
        <strain evidence="2">PS312</strain>
    </source>
</reference>
<dbReference type="Gene3D" id="1.10.10.1940">
    <property type="match status" value="1"/>
</dbReference>
<dbReference type="Gene3D" id="1.10.10.1870">
    <property type="entry name" value="ShTK domain-like"/>
    <property type="match status" value="2"/>
</dbReference>
<sequence>MRFLLLLIIYQIAPCQGCKDTGVNCAQLSHRCSSPIWEEILKRYCPFTCGKCERGDEIVSDSSICIDRAYNCPLLSHRCSDPIYLPIMIRNCAQTCGKCRGADAGKCTDLAYNCPMLIHRCEDDHYGPKMRTYCRNTCGLCSDESSILTNEIFARPEKKEEDSPPLTTIPPVFTLFPYGYTSTRTKEDEIKKLMKGARGIVRLILGWKKRLGKINLF</sequence>
<accession>A0A2A6CA47</accession>
<evidence type="ECO:0000313" key="3">
    <source>
        <dbReference type="Proteomes" id="UP000005239"/>
    </source>
</evidence>
<dbReference type="PROSITE" id="PS51670">
    <property type="entry name" value="SHKT"/>
    <property type="match status" value="3"/>
</dbReference>
<dbReference type="Proteomes" id="UP000005239">
    <property type="component" value="Unassembled WGS sequence"/>
</dbReference>
<feature type="disulfide bond" evidence="1">
    <location>
        <begin position="18"/>
        <end position="52"/>
    </location>
</feature>
<name>A0A2A6CA47_PRIPA</name>
<dbReference type="InterPro" id="IPR003582">
    <property type="entry name" value="ShKT_dom"/>
</dbReference>
<accession>A0A8R1YTQ3</accession>
<keyword evidence="3" id="KW-1185">Reference proteome</keyword>
<feature type="disulfide bond" evidence="1">
    <location>
        <begin position="107"/>
        <end position="141"/>
    </location>
</feature>
<dbReference type="PANTHER" id="PTHR46219:SF5">
    <property type="entry name" value="SHKT DOMAIN-CONTAINING PROTEIN"/>
    <property type="match status" value="1"/>
</dbReference>
<evidence type="ECO:0000256" key="1">
    <source>
        <dbReference type="PROSITE-ProRule" id="PRU01005"/>
    </source>
</evidence>